<evidence type="ECO:0000313" key="4">
    <source>
        <dbReference type="EMBL" id="ROO87958.1"/>
    </source>
</evidence>
<dbReference type="Gene3D" id="3.90.1170.20">
    <property type="entry name" value="Quinolinate phosphoribosyl transferase, N-terminal domain"/>
    <property type="match status" value="1"/>
</dbReference>
<proteinExistence type="inferred from homology"/>
<dbReference type="GO" id="GO:0034213">
    <property type="term" value="P:quinolinate catabolic process"/>
    <property type="evidence" value="ECO:0007669"/>
    <property type="project" value="TreeGrafter"/>
</dbReference>
<gene>
    <name evidence="4" type="ORF">EDD29_5607</name>
</gene>
<dbReference type="InterPro" id="IPR013785">
    <property type="entry name" value="Aldolase_TIM"/>
</dbReference>
<dbReference type="RefSeq" id="WP_123667182.1">
    <property type="nucleotide sequence ID" value="NZ_RJKE01000001.1"/>
</dbReference>
<dbReference type="AlphaFoldDB" id="A0A3N1D4E9"/>
<dbReference type="GO" id="GO:0005737">
    <property type="term" value="C:cytoplasm"/>
    <property type="evidence" value="ECO:0007669"/>
    <property type="project" value="TreeGrafter"/>
</dbReference>
<comment type="similarity">
    <text evidence="1">Belongs to the NadC/ModD family.</text>
</comment>
<dbReference type="GO" id="GO:0004514">
    <property type="term" value="F:nicotinate-nucleotide diphosphorylase (carboxylating) activity"/>
    <property type="evidence" value="ECO:0007669"/>
    <property type="project" value="InterPro"/>
</dbReference>
<evidence type="ECO:0000259" key="3">
    <source>
        <dbReference type="Pfam" id="PF01729"/>
    </source>
</evidence>
<keyword evidence="5" id="KW-1185">Reference proteome</keyword>
<dbReference type="InterPro" id="IPR027277">
    <property type="entry name" value="NadC/ModD"/>
</dbReference>
<accession>A0A3N1D4E9</accession>
<dbReference type="SUPFAM" id="SSF54675">
    <property type="entry name" value="Nicotinate/Quinolinate PRTase N-terminal domain-like"/>
    <property type="match status" value="1"/>
</dbReference>
<comment type="caution">
    <text evidence="4">The sequence shown here is derived from an EMBL/GenBank/DDBJ whole genome shotgun (WGS) entry which is preliminary data.</text>
</comment>
<evidence type="ECO:0000313" key="5">
    <source>
        <dbReference type="Proteomes" id="UP000272400"/>
    </source>
</evidence>
<dbReference type="GO" id="GO:0009435">
    <property type="term" value="P:NAD+ biosynthetic process"/>
    <property type="evidence" value="ECO:0007669"/>
    <property type="project" value="InterPro"/>
</dbReference>
<dbReference type="EMBL" id="RJKE01000001">
    <property type="protein sequence ID" value="ROO87958.1"/>
    <property type="molecule type" value="Genomic_DNA"/>
</dbReference>
<dbReference type="InterPro" id="IPR037128">
    <property type="entry name" value="Quinolinate_PRibosylTase_N_sf"/>
</dbReference>
<dbReference type="PANTHER" id="PTHR32179:SF3">
    <property type="entry name" value="NICOTINATE-NUCLEOTIDE PYROPHOSPHORYLASE [CARBOXYLATING]"/>
    <property type="match status" value="1"/>
</dbReference>
<dbReference type="Gene3D" id="3.20.20.70">
    <property type="entry name" value="Aldolase class I"/>
    <property type="match status" value="1"/>
</dbReference>
<dbReference type="SUPFAM" id="SSF51690">
    <property type="entry name" value="Nicotinate/Quinolinate PRTase C-terminal domain-like"/>
    <property type="match status" value="1"/>
</dbReference>
<name>A0A3N1D4E9_9ACTN</name>
<keyword evidence="2" id="KW-0808">Transferase</keyword>
<protein>
    <submittedName>
        <fullName evidence="4">Nicotinate-nucleotide pyrophosphorylase (Carboxylating)</fullName>
    </submittedName>
</protein>
<dbReference type="InterPro" id="IPR002638">
    <property type="entry name" value="Quinolinate_PRibosylTrfase_C"/>
</dbReference>
<dbReference type="OrthoDB" id="1677778at2"/>
<reference evidence="4 5" key="1">
    <citation type="submission" date="2018-11" db="EMBL/GenBank/DDBJ databases">
        <title>Sequencing the genomes of 1000 actinobacteria strains.</title>
        <authorList>
            <person name="Klenk H.-P."/>
        </authorList>
    </citation>
    <scope>NUCLEOTIDE SEQUENCE [LARGE SCALE GENOMIC DNA]</scope>
    <source>
        <strain evidence="4 5">DSM 44254</strain>
    </source>
</reference>
<dbReference type="PANTHER" id="PTHR32179">
    <property type="entry name" value="NICOTINATE-NUCLEOTIDE PYROPHOSPHORYLASE [CARBOXYLATING]"/>
    <property type="match status" value="1"/>
</dbReference>
<keyword evidence="2" id="KW-0328">Glycosyltransferase</keyword>
<feature type="domain" description="Quinolinate phosphoribosyl transferase C-terminal" evidence="3">
    <location>
        <begin position="132"/>
        <end position="263"/>
    </location>
</feature>
<organism evidence="4 5">
    <name type="scientific">Actinocorallia herbida</name>
    <dbReference type="NCBI Taxonomy" id="58109"/>
    <lineage>
        <taxon>Bacteria</taxon>
        <taxon>Bacillati</taxon>
        <taxon>Actinomycetota</taxon>
        <taxon>Actinomycetes</taxon>
        <taxon>Streptosporangiales</taxon>
        <taxon>Thermomonosporaceae</taxon>
        <taxon>Actinocorallia</taxon>
    </lineage>
</organism>
<dbReference type="InterPro" id="IPR036068">
    <property type="entry name" value="Nicotinate_pribotase-like_C"/>
</dbReference>
<dbReference type="Proteomes" id="UP000272400">
    <property type="component" value="Unassembled WGS sequence"/>
</dbReference>
<evidence type="ECO:0000256" key="2">
    <source>
        <dbReference type="ARBA" id="ARBA00022676"/>
    </source>
</evidence>
<dbReference type="Pfam" id="PF01729">
    <property type="entry name" value="QRPTase_C"/>
    <property type="match status" value="1"/>
</dbReference>
<evidence type="ECO:0000256" key="1">
    <source>
        <dbReference type="ARBA" id="ARBA00009400"/>
    </source>
</evidence>
<sequence>MTAPPRFRNLTQELLQDIPGTHRALVTATEPGIAAGLGRLDQDLGETAAGRWRVLVEEGESIPSGGALVEIVGTAAELAAAEDRVLGPLGYAGGVARRCAELRRACPDGLRIACGGWKKLPAPLKPLLREGLAAGGVTPRLVDGDFVYVDKNVVGLLGGPKAAVHSAVLLDHGPVAVQVASVAEALDAACAGAGIVMVDTGELRMLADVHHALTEAGLRGDLVLAFAGGVTSGMLGDVRSAGAEVVDLGRAILDAPLWDLHLQILDFKEEHPQ</sequence>